<organism evidence="2 3">
    <name type="scientific">Mycobacterium tuberculosis</name>
    <dbReference type="NCBI Taxonomy" id="1773"/>
    <lineage>
        <taxon>Bacteria</taxon>
        <taxon>Bacillati</taxon>
        <taxon>Actinomycetota</taxon>
        <taxon>Actinomycetes</taxon>
        <taxon>Mycobacteriales</taxon>
        <taxon>Mycobacteriaceae</taxon>
        <taxon>Mycobacterium</taxon>
        <taxon>Mycobacterium tuberculosis complex</taxon>
    </lineage>
</organism>
<dbReference type="Proteomes" id="UP000044938">
    <property type="component" value="Unassembled WGS sequence"/>
</dbReference>
<proteinExistence type="predicted"/>
<reference evidence="3 4" key="1">
    <citation type="submission" date="2015-03" db="EMBL/GenBank/DDBJ databases">
        <authorList>
            <consortium name="Pathogen Informatics"/>
        </authorList>
    </citation>
    <scope>NUCLEOTIDE SEQUENCE [LARGE SCALE GENOMIC DNA]</scope>
    <source>
        <strain evidence="1 4">G09901357</strain>
        <strain evidence="2 3">M09401471</strain>
    </source>
</reference>
<dbReference type="EMBL" id="CFOE01000229">
    <property type="protein sequence ID" value="CFE39589.1"/>
    <property type="molecule type" value="Genomic_DNA"/>
</dbReference>
<protein>
    <submittedName>
        <fullName evidence="2">Uncharacterized protein</fullName>
    </submittedName>
</protein>
<evidence type="ECO:0000313" key="2">
    <source>
        <dbReference type="EMBL" id="COW07563.1"/>
    </source>
</evidence>
<evidence type="ECO:0000313" key="1">
    <source>
        <dbReference type="EMBL" id="CFE39589.1"/>
    </source>
</evidence>
<evidence type="ECO:0000313" key="3">
    <source>
        <dbReference type="Proteomes" id="UP000044938"/>
    </source>
</evidence>
<evidence type="ECO:0000313" key="4">
    <source>
        <dbReference type="Proteomes" id="UP000048289"/>
    </source>
</evidence>
<name>A0A655IQY5_MYCTX</name>
<dbReference type="Proteomes" id="UP000048289">
    <property type="component" value="Unassembled WGS sequence"/>
</dbReference>
<accession>A0A655IQY5</accession>
<sequence>MGQAPSTLFQRVAITALSVRAVEANTRSSAVSACSTTARQAVAPSFSIRTASRAASAALLTCMGSW</sequence>
<dbReference type="EMBL" id="CSAJ01000167">
    <property type="protein sequence ID" value="COW07563.1"/>
    <property type="molecule type" value="Genomic_DNA"/>
</dbReference>
<gene>
    <name evidence="1" type="ORF">ERS007681_01971</name>
    <name evidence="2" type="ORF">ERS007720_01608</name>
</gene>
<dbReference type="AlphaFoldDB" id="A0A655IQY5"/>